<comment type="caution">
    <text evidence="1">The sequence shown here is derived from an EMBL/GenBank/DDBJ whole genome shotgun (WGS) entry which is preliminary data.</text>
</comment>
<organism evidence="1 2">
    <name type="scientific">Paenibacillus athensensis</name>
    <dbReference type="NCBI Taxonomy" id="1967502"/>
    <lineage>
        <taxon>Bacteria</taxon>
        <taxon>Bacillati</taxon>
        <taxon>Bacillota</taxon>
        <taxon>Bacilli</taxon>
        <taxon>Bacillales</taxon>
        <taxon>Paenibacillaceae</taxon>
        <taxon>Paenibacillus</taxon>
    </lineage>
</organism>
<gene>
    <name evidence="1" type="ORF">B5M42_06130</name>
</gene>
<dbReference type="RefSeq" id="WP_134750796.1">
    <property type="nucleotide sequence ID" value="NZ_MYFO02000001.1"/>
</dbReference>
<dbReference type="OrthoDB" id="9768262at2"/>
<evidence type="ECO:0000313" key="1">
    <source>
        <dbReference type="EMBL" id="TFE90242.1"/>
    </source>
</evidence>
<keyword evidence="2" id="KW-1185">Reference proteome</keyword>
<accession>A0A4Y8Q7C2</accession>
<proteinExistence type="predicted"/>
<dbReference type="AlphaFoldDB" id="A0A4Y8Q7C2"/>
<name>A0A4Y8Q7C2_9BACL</name>
<dbReference type="Proteomes" id="UP000298246">
    <property type="component" value="Unassembled WGS sequence"/>
</dbReference>
<sequence>MSKQATMPGCTVTFHPFVELLCAVWQVLRPVKPHGVPWLDAERIEAFTAGCLPDERMDGLKAALERLGLYRAVGVALQELDMADWAAEERELGARLLELMKDPALLKACLERLTPLYEEFGLEAAVIDEMHRASRYWEAPQLSALLGPDLAIALYPCLFMLPAPTGKTGYYSAGAYGTHGTNGSDGGRLTMVFGYAGHIGKPDYLDWPQWYRMGIWHLATRVYWERGLDQLELSAQFTEEAYAKLPPIFLSKVGIHESKVLLHRSWRSYFVDHLIMAAKVLGERAVTGSRGAEEQTKWFMSLGRFHLPWFIEQLEADDWSPANLSHLAQRWNLAVDALTKKPPVFAGPLGACENPLWLEGGARLVFSPSVDRLTQRTLQFWFQAYYPVKPQAATGCSPGDADWDHYNNLVFALADDREWLAPLYDRLADDPQTLHNADSLAFAIRNGTASAAWTRACIGRTAAGLMDAHHNIKYFADWVLESGGVRSSGALSYADDGRAVWQAGVPG</sequence>
<protein>
    <submittedName>
        <fullName evidence="1">Uncharacterized protein</fullName>
    </submittedName>
</protein>
<evidence type="ECO:0000313" key="2">
    <source>
        <dbReference type="Proteomes" id="UP000298246"/>
    </source>
</evidence>
<dbReference type="EMBL" id="MYFO01000005">
    <property type="protein sequence ID" value="TFE90242.1"/>
    <property type="molecule type" value="Genomic_DNA"/>
</dbReference>
<reference evidence="1 2" key="1">
    <citation type="submission" date="2017-03" db="EMBL/GenBank/DDBJ databases">
        <title>Isolation of Levoglucosan Utilizing Bacteria.</title>
        <authorList>
            <person name="Arya A.S."/>
        </authorList>
    </citation>
    <scope>NUCLEOTIDE SEQUENCE [LARGE SCALE GENOMIC DNA]</scope>
    <source>
        <strain evidence="1 2">MEC069</strain>
    </source>
</reference>